<keyword evidence="10" id="KW-0378">Hydrolase</keyword>
<dbReference type="PRINTS" id="PR00380">
    <property type="entry name" value="KINESINHEAVY"/>
</dbReference>
<keyword evidence="11" id="KW-1185">Reference proteome</keyword>
<keyword evidence="5 7" id="KW-0175">Coiled coil</keyword>
<feature type="compositionally biased region" description="Basic and acidic residues" evidence="8">
    <location>
        <begin position="813"/>
        <end position="828"/>
    </location>
</feature>
<dbReference type="GO" id="GO:0005737">
    <property type="term" value="C:cytoplasm"/>
    <property type="evidence" value="ECO:0007669"/>
    <property type="project" value="UniProtKB-SubCell"/>
</dbReference>
<dbReference type="PANTHER" id="PTHR47969:SF15">
    <property type="entry name" value="CHROMOSOME-ASSOCIATED KINESIN KIF4A-RELATED"/>
    <property type="match status" value="1"/>
</dbReference>
<evidence type="ECO:0000256" key="3">
    <source>
        <dbReference type="ARBA" id="ARBA00022741"/>
    </source>
</evidence>
<feature type="coiled-coil region" evidence="7">
    <location>
        <begin position="847"/>
        <end position="888"/>
    </location>
</feature>
<proteinExistence type="inferred from homology"/>
<dbReference type="GO" id="GO:0005875">
    <property type="term" value="C:microtubule associated complex"/>
    <property type="evidence" value="ECO:0007669"/>
    <property type="project" value="TreeGrafter"/>
</dbReference>
<dbReference type="PANTHER" id="PTHR47969">
    <property type="entry name" value="CHROMOSOME-ASSOCIATED KINESIN KIF4A-RELATED"/>
    <property type="match status" value="1"/>
</dbReference>
<dbReference type="SUPFAM" id="SSF52540">
    <property type="entry name" value="P-loop containing nucleoside triphosphate hydrolases"/>
    <property type="match status" value="1"/>
</dbReference>
<evidence type="ECO:0000256" key="8">
    <source>
        <dbReference type="SAM" id="MobiDB-lite"/>
    </source>
</evidence>
<dbReference type="VEuPathDB" id="TriTrypDB:LDHU3_06.1210"/>
<dbReference type="Gene3D" id="3.40.850.10">
    <property type="entry name" value="Kinesin motor domain"/>
    <property type="match status" value="1"/>
</dbReference>
<evidence type="ECO:0000256" key="1">
    <source>
        <dbReference type="ARBA" id="ARBA00004496"/>
    </source>
</evidence>
<feature type="compositionally biased region" description="Polar residues" evidence="8">
    <location>
        <begin position="169"/>
        <end position="182"/>
    </location>
</feature>
<dbReference type="EMBL" id="CP029505">
    <property type="protein sequence ID" value="AYU76137.1"/>
    <property type="molecule type" value="Genomic_DNA"/>
</dbReference>
<dbReference type="GO" id="GO:0016787">
    <property type="term" value="F:hydrolase activity"/>
    <property type="evidence" value="ECO:0007669"/>
    <property type="project" value="UniProtKB-KW"/>
</dbReference>
<keyword evidence="4 6" id="KW-0067">ATP-binding</keyword>
<dbReference type="AlphaFoldDB" id="A0A3S7WPL3"/>
<dbReference type="SMART" id="SM00129">
    <property type="entry name" value="KISc"/>
    <property type="match status" value="1"/>
</dbReference>
<reference evidence="10 11" key="1">
    <citation type="journal article" date="2018" name="Sci. Rep.">
        <title>A complete Leishmania donovani reference genome identifies novel genetic variations associated with virulence.</title>
        <authorList>
            <person name="Lypaczewski P."/>
            <person name="Hoshizaki J."/>
            <person name="Zhang W.-W."/>
            <person name="McCall L.-I."/>
            <person name="Torcivia-Rodriguez J."/>
            <person name="Simonyan V."/>
            <person name="Kaur A."/>
            <person name="Dewar K."/>
            <person name="Matlashewski G."/>
        </authorList>
    </citation>
    <scope>NUCLEOTIDE SEQUENCE [LARGE SCALE GENOMIC DNA]</scope>
    <source>
        <strain evidence="10 11">LdCL</strain>
    </source>
</reference>
<gene>
    <name evidence="10" type="ORF">LdCL_060015800</name>
</gene>
<dbReference type="EC" id="3.6.4.4" evidence="10"/>
<dbReference type="GO" id="GO:0007052">
    <property type="term" value="P:mitotic spindle organization"/>
    <property type="evidence" value="ECO:0007669"/>
    <property type="project" value="TreeGrafter"/>
</dbReference>
<dbReference type="VEuPathDB" id="TriTrypDB:LdCL_060015800"/>
<evidence type="ECO:0000313" key="10">
    <source>
        <dbReference type="EMBL" id="AYU76137.1"/>
    </source>
</evidence>
<feature type="domain" description="Kinesin motor" evidence="9">
    <location>
        <begin position="4"/>
        <end position="378"/>
    </location>
</feature>
<feature type="region of interest" description="Disordered" evidence="8">
    <location>
        <begin position="169"/>
        <end position="191"/>
    </location>
</feature>
<protein>
    <submittedName>
        <fullName evidence="10">Kinesin, putative</fullName>
        <ecNumber evidence="10">3.6.4.4</ecNumber>
    </submittedName>
</protein>
<evidence type="ECO:0000256" key="5">
    <source>
        <dbReference type="ARBA" id="ARBA00023054"/>
    </source>
</evidence>
<dbReference type="GO" id="GO:0007018">
    <property type="term" value="P:microtubule-based movement"/>
    <property type="evidence" value="ECO:0007669"/>
    <property type="project" value="InterPro"/>
</dbReference>
<feature type="region of interest" description="Disordered" evidence="8">
    <location>
        <begin position="655"/>
        <end position="683"/>
    </location>
</feature>
<dbReference type="GO" id="GO:0005524">
    <property type="term" value="F:ATP binding"/>
    <property type="evidence" value="ECO:0007669"/>
    <property type="project" value="UniProtKB-UniRule"/>
</dbReference>
<dbReference type="GO" id="GO:0008017">
    <property type="term" value="F:microtubule binding"/>
    <property type="evidence" value="ECO:0007669"/>
    <property type="project" value="InterPro"/>
</dbReference>
<evidence type="ECO:0000256" key="2">
    <source>
        <dbReference type="ARBA" id="ARBA00022490"/>
    </source>
</evidence>
<organism evidence="10 11">
    <name type="scientific">Leishmania donovani</name>
    <dbReference type="NCBI Taxonomy" id="5661"/>
    <lineage>
        <taxon>Eukaryota</taxon>
        <taxon>Discoba</taxon>
        <taxon>Euglenozoa</taxon>
        <taxon>Kinetoplastea</taxon>
        <taxon>Metakinetoplastina</taxon>
        <taxon>Trypanosomatida</taxon>
        <taxon>Trypanosomatidae</taxon>
        <taxon>Leishmaniinae</taxon>
        <taxon>Leishmania</taxon>
    </lineage>
</organism>
<keyword evidence="2" id="KW-0963">Cytoplasm</keyword>
<evidence type="ECO:0000256" key="7">
    <source>
        <dbReference type="SAM" id="Coils"/>
    </source>
</evidence>
<feature type="region of interest" description="Disordered" evidence="8">
    <location>
        <begin position="803"/>
        <end position="830"/>
    </location>
</feature>
<dbReference type="GO" id="GO:0003777">
    <property type="term" value="F:microtubule motor activity"/>
    <property type="evidence" value="ECO:0007669"/>
    <property type="project" value="InterPro"/>
</dbReference>
<dbReference type="InterPro" id="IPR027417">
    <property type="entry name" value="P-loop_NTPase"/>
</dbReference>
<name>A0A3S7WPL3_LEIDO</name>
<dbReference type="InterPro" id="IPR027640">
    <property type="entry name" value="Kinesin-like_fam"/>
</dbReference>
<dbReference type="OrthoDB" id="3176171at2759"/>
<evidence type="ECO:0000313" key="11">
    <source>
        <dbReference type="Proteomes" id="UP000274082"/>
    </source>
</evidence>
<feature type="binding site" evidence="6">
    <location>
        <begin position="81"/>
        <end position="88"/>
    </location>
    <ligand>
        <name>ATP</name>
        <dbReference type="ChEBI" id="CHEBI:30616"/>
    </ligand>
</feature>
<sequence length="891" mass="94832">MSERVHVVVRIRPFIASDPPDAELNTLVLDPTHVSVGNNRVFKADRVYMMEDATEVIYAESIAPLISRFLRGFNTSVLAYGQTGTGKTFTVQSLLPLLLTDIMADKGLRSGAAGVPNAQTSTSLTAKAPLLYLQYVEVYGETIRDLLEGPAAAALRSDGEEPSKIRLVTTTAPGARATSPSSERADRQLSPIDERDAAASPTAGCVLVGATIVPIFTLAQAAELIARGGTRRATGSTNVHAHSSRSHAILTLFHARYACRLDVVDLAGSEREKKTGNVGVRFQESIAINTGLLALGNVMRALSRIHRAANGKEAGRGGGAGHQRAQHVPYRSSRLTRLLQDTLGGNSATVLIACVAPDTYNRDETLRTLQYCSLALRILNEPLQQYERLRRAQSPLCRRGSPSAAAAVSPLSLREGSYTATAATRACRDSEEADEPKMTQLKVLELQSAYASLQQQYDEQAEVIANMCASHATTKERLALCERELRKDEGIFTQQIRAMQELVCENRKLRRRLAKVFAPPTTTTNTTAAATAGRDKAAMAHDPLFRGGDGLPESTCTETDSHHGDKDLTDAVRHLLLAGDRDAAGRMGVSLQLAPSHSQGHRQQHSAPVAAAAATRPPLSAHSPHRSQDVRDGVTGGTQYVPLEELPLAVAHQAGVRVDDGRGGAETPTYPGAGGRTEASHALDGMTPGGAAAPTPAEPAQSFIRYILGLHGIDPEAEQAGDVDGGDGRGRAGAGAVAVAATSLQSSIRKSAATSVGGVALEPAEVSETTAGSSRHDHARQEGAPSLLNYALSRRSGRFAASFPPQTMGALSEGEHSSWERQVDRRGGGADAAQLDSSAVLLLAKEVLRYQGTNAELRNQVQVLQAELDGKQREAALLRLELQEMKELFTT</sequence>
<dbReference type="InterPro" id="IPR001752">
    <property type="entry name" value="Kinesin_motor_dom"/>
</dbReference>
<evidence type="ECO:0000256" key="6">
    <source>
        <dbReference type="PROSITE-ProRule" id="PRU00283"/>
    </source>
</evidence>
<dbReference type="PROSITE" id="PS50067">
    <property type="entry name" value="KINESIN_MOTOR_2"/>
    <property type="match status" value="1"/>
</dbReference>
<keyword evidence="6" id="KW-0505">Motor protein</keyword>
<dbReference type="GO" id="GO:0051231">
    <property type="term" value="P:spindle elongation"/>
    <property type="evidence" value="ECO:0007669"/>
    <property type="project" value="TreeGrafter"/>
</dbReference>
<comment type="similarity">
    <text evidence="6">Belongs to the TRAFAC class myosin-kinesin ATPase superfamily. Kinesin family.</text>
</comment>
<dbReference type="InterPro" id="IPR036961">
    <property type="entry name" value="Kinesin_motor_dom_sf"/>
</dbReference>
<accession>A0A3S7WPL3</accession>
<evidence type="ECO:0000259" key="9">
    <source>
        <dbReference type="PROSITE" id="PS50067"/>
    </source>
</evidence>
<feature type="compositionally biased region" description="Low complexity" evidence="8">
    <location>
        <begin position="607"/>
        <end position="621"/>
    </location>
</feature>
<dbReference type="Pfam" id="PF00225">
    <property type="entry name" value="Kinesin"/>
    <property type="match status" value="1"/>
</dbReference>
<evidence type="ECO:0000256" key="4">
    <source>
        <dbReference type="ARBA" id="ARBA00022840"/>
    </source>
</evidence>
<keyword evidence="3 6" id="KW-0547">Nucleotide-binding</keyword>
<dbReference type="VEuPathDB" id="TriTrypDB:LdBPK_061070.1"/>
<dbReference type="Proteomes" id="UP000274082">
    <property type="component" value="Chromosome 6"/>
</dbReference>
<feature type="region of interest" description="Disordered" evidence="8">
    <location>
        <begin position="595"/>
        <end position="637"/>
    </location>
</feature>
<comment type="subcellular location">
    <subcellularLocation>
        <location evidence="1">Cytoplasm</location>
    </subcellularLocation>
</comment>